<sequence length="241" mass="28354">MVIISPRIKLYSDWKEPLTPKIVLTDLHRITQQVNQFFGRKKVWYLPGDSRKQALEHLAFNEQGATDKIIQIFEQEYKDEYPFIGKSIWDGEDNDDLTCSISYHNYRRDRLGQTEVSINLNIEEKEFQFYHLMEFVNFLVSNRNLPYIMVETRGYRIKRKQVFPDRLSAGWMLYLPIEIDPALVPMAEEIIPVSDKNSEKGSLIITTKDIFDIENQAHINKANDIEICLRDLQILPLISEI</sequence>
<evidence type="ECO:0000313" key="2">
    <source>
        <dbReference type="Proteomes" id="UP000194204"/>
    </source>
</evidence>
<dbReference type="EMBL" id="MUBK01000028">
    <property type="protein sequence ID" value="OTA18707.1"/>
    <property type="molecule type" value="Genomic_DNA"/>
</dbReference>
<keyword evidence="2" id="KW-1185">Reference proteome</keyword>
<gene>
    <name evidence="1" type="ORF">Xbed_03060</name>
</gene>
<reference evidence="1 2" key="1">
    <citation type="submission" date="2017-01" db="EMBL/GenBank/DDBJ databases">
        <title>Deconstructing symbiosis and pathogenesis requirements using a combined genomic-metabolomic approach.</title>
        <authorList>
            <person name="Tobias N.J."/>
            <person name="Wolff H."/>
            <person name="Djahanschiri B."/>
            <person name="Ebersberger I."/>
            <person name="Bode H.B."/>
        </authorList>
    </citation>
    <scope>NUCLEOTIDE SEQUENCE [LARGE SCALE GENOMIC DNA]</scope>
    <source>
        <strain evidence="1 2">DSM 4764</strain>
    </source>
</reference>
<organism evidence="1 2">
    <name type="scientific">Xenorhabdus beddingii</name>
    <dbReference type="NCBI Taxonomy" id="40578"/>
    <lineage>
        <taxon>Bacteria</taxon>
        <taxon>Pseudomonadati</taxon>
        <taxon>Pseudomonadota</taxon>
        <taxon>Gammaproteobacteria</taxon>
        <taxon>Enterobacterales</taxon>
        <taxon>Morganellaceae</taxon>
        <taxon>Xenorhabdus</taxon>
    </lineage>
</organism>
<dbReference type="STRING" id="40578.Xbed_03060"/>
<dbReference type="Proteomes" id="UP000194204">
    <property type="component" value="Unassembled WGS sequence"/>
</dbReference>
<protein>
    <submittedName>
        <fullName evidence="1">Uncharacterized protein</fullName>
    </submittedName>
</protein>
<proteinExistence type="predicted"/>
<accession>A0A1Y2SIN6</accession>
<dbReference type="OrthoDB" id="8718152at2"/>
<dbReference type="AlphaFoldDB" id="A0A1Y2SIN6"/>
<comment type="caution">
    <text evidence="1">The sequence shown here is derived from an EMBL/GenBank/DDBJ whole genome shotgun (WGS) entry which is preliminary data.</text>
</comment>
<dbReference type="RefSeq" id="WP_086113745.1">
    <property type="nucleotide sequence ID" value="NZ_CAWNHF010000132.1"/>
</dbReference>
<dbReference type="InterPro" id="IPR016929">
    <property type="entry name" value="TsiT-like"/>
</dbReference>
<name>A0A1Y2SIN6_9GAMM</name>
<dbReference type="PIRSF" id="PIRSF029636">
    <property type="entry name" value="UCP029636"/>
    <property type="match status" value="1"/>
</dbReference>
<evidence type="ECO:0000313" key="1">
    <source>
        <dbReference type="EMBL" id="OTA18707.1"/>
    </source>
</evidence>